<sequence length="144" mass="15267">MKTLANWFTDGRRQALQAALATLLPVVAYFGWVTTSQADALLSVSQVLLQLIQGVIGLALLRPSAAARWLSTLGRGILYALAGVVGPLGVAFRWWGDDTAAGILTITGLALTAFAAFVQVVNVQTVDVQFIPGVSLRADLDKED</sequence>
<keyword evidence="1" id="KW-0472">Membrane</keyword>
<dbReference type="RefSeq" id="WP_229383772.1">
    <property type="nucleotide sequence ID" value="NZ_JAGTTN010000002.1"/>
</dbReference>
<evidence type="ECO:0000313" key="2">
    <source>
        <dbReference type="EMBL" id="MCC2031840.1"/>
    </source>
</evidence>
<dbReference type="Proteomes" id="UP001139354">
    <property type="component" value="Unassembled WGS sequence"/>
</dbReference>
<dbReference type="EMBL" id="JAGTTN010000002">
    <property type="protein sequence ID" value="MCC2031840.1"/>
    <property type="molecule type" value="Genomic_DNA"/>
</dbReference>
<evidence type="ECO:0000313" key="3">
    <source>
        <dbReference type="Proteomes" id="UP001139354"/>
    </source>
</evidence>
<evidence type="ECO:0000256" key="1">
    <source>
        <dbReference type="SAM" id="Phobius"/>
    </source>
</evidence>
<dbReference type="AlphaFoldDB" id="A0A9X1LTT6"/>
<feature type="transmembrane region" description="Helical" evidence="1">
    <location>
        <begin position="15"/>
        <end position="34"/>
    </location>
</feature>
<feature type="transmembrane region" description="Helical" evidence="1">
    <location>
        <begin position="40"/>
        <end position="61"/>
    </location>
</feature>
<accession>A0A9X1LTT6</accession>
<organism evidence="2 3">
    <name type="scientific">Microbacterium allomyrinae</name>
    <dbReference type="NCBI Taxonomy" id="2830666"/>
    <lineage>
        <taxon>Bacteria</taxon>
        <taxon>Bacillati</taxon>
        <taxon>Actinomycetota</taxon>
        <taxon>Actinomycetes</taxon>
        <taxon>Micrococcales</taxon>
        <taxon>Microbacteriaceae</taxon>
        <taxon>Microbacterium</taxon>
    </lineage>
</organism>
<feature type="transmembrane region" description="Helical" evidence="1">
    <location>
        <begin position="101"/>
        <end position="121"/>
    </location>
</feature>
<comment type="caution">
    <text evidence="2">The sequence shown here is derived from an EMBL/GenBank/DDBJ whole genome shotgun (WGS) entry which is preliminary data.</text>
</comment>
<keyword evidence="3" id="KW-1185">Reference proteome</keyword>
<feature type="transmembrane region" description="Helical" evidence="1">
    <location>
        <begin position="73"/>
        <end position="95"/>
    </location>
</feature>
<proteinExistence type="predicted"/>
<name>A0A9X1LTT6_9MICO</name>
<keyword evidence="1" id="KW-1133">Transmembrane helix</keyword>
<gene>
    <name evidence="2" type="ORF">KEC57_06535</name>
</gene>
<keyword evidence="1" id="KW-0812">Transmembrane</keyword>
<protein>
    <submittedName>
        <fullName evidence="2">Uncharacterized protein</fullName>
    </submittedName>
</protein>
<reference evidence="2" key="1">
    <citation type="submission" date="2021-04" db="EMBL/GenBank/DDBJ databases">
        <title>Microbacterium tenobrionis sp. nov. and Microbacterium allomyrinae sp. nov., isolated from larvae of Tenobrio molitor and Allomyrina dichotoma, respectively.</title>
        <authorList>
            <person name="Lee S.D."/>
        </authorList>
    </citation>
    <scope>NUCLEOTIDE SEQUENCE</scope>
    <source>
        <strain evidence="2">BWT-G7</strain>
    </source>
</reference>